<evidence type="ECO:0000256" key="7">
    <source>
        <dbReference type="ARBA" id="ARBA00023029"/>
    </source>
</evidence>
<proteinExistence type="inferred from homology"/>
<dbReference type="Gene3D" id="1.10.460.10">
    <property type="entry name" value="Topoisomerase I, domain 2"/>
    <property type="match status" value="1"/>
</dbReference>
<evidence type="ECO:0000256" key="11">
    <source>
        <dbReference type="SAM" id="MobiDB-lite"/>
    </source>
</evidence>
<dbReference type="GO" id="GO:0006310">
    <property type="term" value="P:DNA recombination"/>
    <property type="evidence" value="ECO:0007669"/>
    <property type="project" value="TreeGrafter"/>
</dbReference>
<dbReference type="PANTHER" id="PTHR11390">
    <property type="entry name" value="PROKARYOTIC DNA TOPOISOMERASE"/>
    <property type="match status" value="1"/>
</dbReference>
<dbReference type="OrthoDB" id="430051at2759"/>
<feature type="compositionally biased region" description="Pro residues" evidence="11">
    <location>
        <begin position="796"/>
        <end position="805"/>
    </location>
</feature>
<organism evidence="14 15">
    <name type="scientific">Mesocestoides corti</name>
    <name type="common">Flatworm</name>
    <dbReference type="NCBI Taxonomy" id="53468"/>
    <lineage>
        <taxon>Eukaryota</taxon>
        <taxon>Metazoa</taxon>
        <taxon>Spiralia</taxon>
        <taxon>Lophotrochozoa</taxon>
        <taxon>Platyhelminthes</taxon>
        <taxon>Cestoda</taxon>
        <taxon>Eucestoda</taxon>
        <taxon>Cyclophyllidea</taxon>
        <taxon>Mesocestoididae</taxon>
        <taxon>Mesocestoides</taxon>
    </lineage>
</organism>
<dbReference type="GO" id="GO:0005634">
    <property type="term" value="C:nucleus"/>
    <property type="evidence" value="ECO:0007669"/>
    <property type="project" value="TreeGrafter"/>
</dbReference>
<protein>
    <recommendedName>
        <fullName evidence="3 10">DNA topoisomerase</fullName>
        <ecNumber evidence="3 10">5.6.2.1</ecNumber>
    </recommendedName>
</protein>
<dbReference type="InterPro" id="IPR003602">
    <property type="entry name" value="Topo_IA_DNA-bd_dom"/>
</dbReference>
<dbReference type="Pfam" id="PF01131">
    <property type="entry name" value="Topoisom_bac"/>
    <property type="match status" value="1"/>
</dbReference>
<dbReference type="Proteomes" id="UP000267029">
    <property type="component" value="Unassembled WGS sequence"/>
</dbReference>
<dbReference type="Gene3D" id="3.40.50.140">
    <property type="match status" value="1"/>
</dbReference>
<keyword evidence="4" id="KW-0479">Metal-binding</keyword>
<dbReference type="EMBL" id="UXSR01000047">
    <property type="protein sequence ID" value="VDD74520.1"/>
    <property type="molecule type" value="Genomic_DNA"/>
</dbReference>
<feature type="compositionally biased region" description="Low complexity" evidence="11">
    <location>
        <begin position="897"/>
        <end position="917"/>
    </location>
</feature>
<dbReference type="STRING" id="53468.A0A0R3U265"/>
<comment type="similarity">
    <text evidence="2 10">Belongs to the type IA topoisomerase family.</text>
</comment>
<feature type="domain" description="Toprim" evidence="12">
    <location>
        <begin position="2"/>
        <end position="146"/>
    </location>
</feature>
<dbReference type="Gene3D" id="2.70.20.10">
    <property type="entry name" value="Topoisomerase I, domain 3"/>
    <property type="match status" value="1"/>
</dbReference>
<sequence length="1031" mass="113307">MRVLNVAEKNEAAKNIASILGRGQSIRREGLSKFNKIYEFHGSLGGEDCLFVMTSVSGHLLNYDFLQCFRSWESCNPLALFDAPIEKKCTTEFEPIRRTLEREVKNCSKLIIWTDCDREGENIGMEVVEVCRKVRPSLSVARAKFSEITPAAIYRAVNNLTIIDERVSHAVDARQELDLRIGAAFTRFQTLRLKRVFPQALADQLVSYGSCQFPTLGFVVDRFREVESFVPEPFWRISVEVSRESSTATFQWKRGRLFDHSCCCAYHEHLLEHSTGQVVHVEQKPKSKWRPLPLDTVEMEKLASRKLRIGAKETMQLAESLYTKGFISYPRTETNSFPPDLKLRPLVEAQTLDPRWSAFAQRILENGPNPRNGKKTDHAHPPIHPLKEGSGLQGNEARLYELVTRHFLACVSEDAKGAETTVGLLLGMDPPPIAHLPGRRLPTGGEGELFEAKGLVIHGRNYLEVYTYESWSERFMPNFQLGEIITPDKIEIMEGRTSPPSLLTEADLIALMDKYGIGTDATHAEHIETIKKRMYVGLQDGKFLVPSQLGMGLVEGYDAMDLAVAKPCLRADLETDLKAICEGRKDKDEVLRTQLAKYKSAFEMVMREARKLDVAIGRHLSQEAANIPDDNPESAAAGGTGYHNLCKCPSCGRDVVIRKRNPQENQPPTAAQSNRMSWFLSCTGFPNCRYAIWLPDSIVAARVIENLDGVRNERSQISPCLPCSSPTGCQGGGRFVGLKFRLGTLLPSGYIQEDADMEQSTKPSLIFVFAFVRYVTCLFCDEEFRMAFGIRTVPAPSQPTQPPRASPAHHHNTSTSVPNRGFSTITPAAHNHRQPRNPPAVPLRPFGGALSTNSGQSGGCVGPDESNPVICGCGIPARLLTVKKPGPNQGISGDQNASSASASWRPSSSSRTSVSGDSGFVQSGEVLCSCGLPTVLNPGDHSSGCRFFQWADTANPAGGSQGRGGPRGRGRGGYQSRSAPIASPSVAEGWPPSGPTTFSSAASRRGGGIRKCGLCHLPGHTRNRCPSALRE</sequence>
<dbReference type="InterPro" id="IPR023405">
    <property type="entry name" value="Topo_IA_core_domain"/>
</dbReference>
<keyword evidence="7 10" id="KW-0799">Topoisomerase</keyword>
<dbReference type="InterPro" id="IPR006171">
    <property type="entry name" value="TOPRIM_dom"/>
</dbReference>
<dbReference type="InterPro" id="IPR013497">
    <property type="entry name" value="Topo_IA_cen"/>
</dbReference>
<dbReference type="FunFam" id="3.40.50.140:FF:000003">
    <property type="entry name" value="DNA topoisomerase"/>
    <property type="match status" value="1"/>
</dbReference>
<dbReference type="GO" id="GO:0031422">
    <property type="term" value="C:RecQ family helicase-topoisomerase III complex"/>
    <property type="evidence" value="ECO:0007669"/>
    <property type="project" value="TreeGrafter"/>
</dbReference>
<dbReference type="SMART" id="SM00436">
    <property type="entry name" value="TOP1Bc"/>
    <property type="match status" value="1"/>
</dbReference>
<feature type="region of interest" description="Disordered" evidence="11">
    <location>
        <begin position="955"/>
        <end position="1004"/>
    </location>
</feature>
<evidence type="ECO:0000313" key="15">
    <source>
        <dbReference type="Proteomes" id="UP000267029"/>
    </source>
</evidence>
<dbReference type="PROSITE" id="PS52039">
    <property type="entry name" value="TOPO_IA_2"/>
    <property type="match status" value="1"/>
</dbReference>
<dbReference type="GO" id="GO:0003677">
    <property type="term" value="F:DNA binding"/>
    <property type="evidence" value="ECO:0007669"/>
    <property type="project" value="UniProtKB-KW"/>
</dbReference>
<dbReference type="InterPro" id="IPR000380">
    <property type="entry name" value="Topo_IA"/>
</dbReference>
<dbReference type="SMART" id="SM00437">
    <property type="entry name" value="TOP1Ac"/>
    <property type="match status" value="1"/>
</dbReference>
<dbReference type="CDD" id="cd03362">
    <property type="entry name" value="TOPRIM_TopoIA_TopoIII"/>
    <property type="match status" value="1"/>
</dbReference>
<evidence type="ECO:0000256" key="10">
    <source>
        <dbReference type="RuleBase" id="RU362092"/>
    </source>
</evidence>
<evidence type="ECO:0000259" key="12">
    <source>
        <dbReference type="PROSITE" id="PS50880"/>
    </source>
</evidence>
<dbReference type="PANTHER" id="PTHR11390:SF21">
    <property type="entry name" value="DNA TOPOISOMERASE 3-ALPHA"/>
    <property type="match status" value="1"/>
</dbReference>
<evidence type="ECO:0000256" key="8">
    <source>
        <dbReference type="ARBA" id="ARBA00023125"/>
    </source>
</evidence>
<keyword evidence="15" id="KW-1185">Reference proteome</keyword>
<evidence type="ECO:0000313" key="14">
    <source>
        <dbReference type="EMBL" id="VDD74520.1"/>
    </source>
</evidence>
<keyword evidence="6" id="KW-0862">Zinc</keyword>
<keyword evidence="8 10" id="KW-0238">DNA-binding</keyword>
<feature type="compositionally biased region" description="Gly residues" evidence="11">
    <location>
        <begin position="959"/>
        <end position="973"/>
    </location>
</feature>
<dbReference type="Gene3D" id="1.10.290.10">
    <property type="entry name" value="Topoisomerase I, domain 4"/>
    <property type="match status" value="1"/>
</dbReference>
<dbReference type="CDD" id="cd00186">
    <property type="entry name" value="TOP1Ac"/>
    <property type="match status" value="1"/>
</dbReference>
<dbReference type="SMART" id="SM00493">
    <property type="entry name" value="TOPRIM"/>
    <property type="match status" value="1"/>
</dbReference>
<keyword evidence="9 10" id="KW-0413">Isomerase</keyword>
<dbReference type="EC" id="5.6.2.1" evidence="3 10"/>
<evidence type="ECO:0000256" key="6">
    <source>
        <dbReference type="ARBA" id="ARBA00022833"/>
    </source>
</evidence>
<dbReference type="GO" id="GO:0003917">
    <property type="term" value="F:DNA topoisomerase type I (single strand cut, ATP-independent) activity"/>
    <property type="evidence" value="ECO:0007669"/>
    <property type="project" value="UniProtKB-EC"/>
</dbReference>
<dbReference type="PROSITE" id="PS50880">
    <property type="entry name" value="TOPRIM"/>
    <property type="match status" value="1"/>
</dbReference>
<feature type="region of interest" description="Disordered" evidence="11">
    <location>
        <begin position="884"/>
        <end position="917"/>
    </location>
</feature>
<evidence type="ECO:0000256" key="1">
    <source>
        <dbReference type="ARBA" id="ARBA00000213"/>
    </source>
</evidence>
<dbReference type="AlphaFoldDB" id="A0A0R3U265"/>
<dbReference type="FunFam" id="1.10.460.10:FF:000003">
    <property type="entry name" value="DNA topoisomerase"/>
    <property type="match status" value="1"/>
</dbReference>
<dbReference type="SUPFAM" id="SSF56712">
    <property type="entry name" value="Prokaryotic type I DNA topoisomerase"/>
    <property type="match status" value="1"/>
</dbReference>
<evidence type="ECO:0000256" key="9">
    <source>
        <dbReference type="ARBA" id="ARBA00023235"/>
    </source>
</evidence>
<evidence type="ECO:0000256" key="3">
    <source>
        <dbReference type="ARBA" id="ARBA00012891"/>
    </source>
</evidence>
<dbReference type="PROSITE" id="PS00396">
    <property type="entry name" value="TOPO_IA_1"/>
    <property type="match status" value="1"/>
</dbReference>
<reference evidence="14 15" key="1">
    <citation type="submission" date="2018-10" db="EMBL/GenBank/DDBJ databases">
        <authorList>
            <consortium name="Pathogen Informatics"/>
        </authorList>
    </citation>
    <scope>NUCLEOTIDE SEQUENCE [LARGE SCALE GENOMIC DNA]</scope>
</reference>
<name>A0A0R3U265_MESCO</name>
<feature type="domain" description="Topo IA-type catalytic" evidence="13">
    <location>
        <begin position="164"/>
        <end position="602"/>
    </location>
</feature>
<comment type="function">
    <text evidence="10">Introduces a single-strand break via transesterification at a target site in duplex DNA. Releases the supercoiling and torsional tension of DNA introduced during the DNA replication and transcription by transiently cleaving and rejoining one strand of the DNA duplex. The scissile phosphodiester is attacked by the catalytic tyrosine of the enzyme, resulting in the formation of a DNA-(5'-phosphotyrosyl)-enzyme intermediate and the expulsion of a 3'-OH DNA strand.</text>
</comment>
<keyword evidence="5" id="KW-0863">Zinc-finger</keyword>
<dbReference type="PRINTS" id="PR00417">
    <property type="entry name" value="PRTPISMRASEI"/>
</dbReference>
<evidence type="ECO:0000259" key="13">
    <source>
        <dbReference type="PROSITE" id="PS52039"/>
    </source>
</evidence>
<gene>
    <name evidence="14" type="ORF">MCOS_LOCUS523</name>
</gene>
<evidence type="ECO:0000256" key="2">
    <source>
        <dbReference type="ARBA" id="ARBA00009446"/>
    </source>
</evidence>
<dbReference type="InterPro" id="IPR003601">
    <property type="entry name" value="Topo_IA_2"/>
</dbReference>
<dbReference type="InterPro" id="IPR013825">
    <property type="entry name" value="Topo_IA_cen_sub2"/>
</dbReference>
<accession>A0A0R3U265</accession>
<comment type="catalytic activity">
    <reaction evidence="1 10">
        <text>ATP-independent breakage of single-stranded DNA, followed by passage and rejoining.</text>
        <dbReference type="EC" id="5.6.2.1"/>
    </reaction>
</comment>
<dbReference type="InterPro" id="IPR023406">
    <property type="entry name" value="Topo_IA_AS"/>
</dbReference>
<feature type="compositionally biased region" description="Polar residues" evidence="11">
    <location>
        <begin position="813"/>
        <end position="826"/>
    </location>
</feature>
<evidence type="ECO:0000256" key="4">
    <source>
        <dbReference type="ARBA" id="ARBA00022723"/>
    </source>
</evidence>
<dbReference type="GO" id="GO:0008270">
    <property type="term" value="F:zinc ion binding"/>
    <property type="evidence" value="ECO:0007669"/>
    <property type="project" value="UniProtKB-KW"/>
</dbReference>
<dbReference type="Pfam" id="PF01751">
    <property type="entry name" value="Toprim"/>
    <property type="match status" value="1"/>
</dbReference>
<feature type="region of interest" description="Disordered" evidence="11">
    <location>
        <begin position="795"/>
        <end position="848"/>
    </location>
</feature>
<dbReference type="InterPro" id="IPR013824">
    <property type="entry name" value="Topo_IA_cen_sub1"/>
</dbReference>
<dbReference type="InterPro" id="IPR034144">
    <property type="entry name" value="TOPRIM_TopoIII"/>
</dbReference>
<evidence type="ECO:0000256" key="5">
    <source>
        <dbReference type="ARBA" id="ARBA00022771"/>
    </source>
</evidence>
<dbReference type="GO" id="GO:0006281">
    <property type="term" value="P:DNA repair"/>
    <property type="evidence" value="ECO:0007669"/>
    <property type="project" value="TreeGrafter"/>
</dbReference>
<dbReference type="InterPro" id="IPR013826">
    <property type="entry name" value="Topo_IA_cen_sub3"/>
</dbReference>
<dbReference type="FunFam" id="1.10.290.10:FF:000001">
    <property type="entry name" value="DNA topoisomerase"/>
    <property type="match status" value="1"/>
</dbReference>
<dbReference type="GO" id="GO:0006265">
    <property type="term" value="P:DNA topological change"/>
    <property type="evidence" value="ECO:0007669"/>
    <property type="project" value="InterPro"/>
</dbReference>